<dbReference type="OrthoDB" id="10344778at2759"/>
<protein>
    <recommendedName>
        <fullName evidence="3">SMB domain-containing protein</fullName>
    </recommendedName>
</protein>
<evidence type="ECO:0000313" key="1">
    <source>
        <dbReference type="EMBL" id="CBY18266.1"/>
    </source>
</evidence>
<sequence>MYQKQKIEKRPNWQLAKSILATLVEQAYGMKLLLRWLGRPERFTTLGGAGADYQNREEHKKKLLSSLFIRIKLINLKMLVKSFAFVGAANAAIRSREGTHHASVEDYTIGSVDLSNFITSWNYTMGPPPRRWYKAKFGLEYSPETNDNIIKKSGENGETTEDFDFGALTKDHYCRYREAGTEREGQCCTEEDDHCYTKAGCYCDVACFTVYGDCCTDHFVTCYEDLSLCLKKVNNNPQTAIAKELEGVNQKKNSKKLLSARMQFDSNSHVVPNACCGQTEYNDGVECCHKSANGKKVYKIDAPNSPCAESSEYEYEEEAEE</sequence>
<reference evidence="1" key="1">
    <citation type="journal article" date="2010" name="Science">
        <title>Plasticity of animal genome architecture unmasked by rapid evolution of a pelagic tunicate.</title>
        <authorList>
            <person name="Denoeud F."/>
            <person name="Henriet S."/>
            <person name="Mungpakdee S."/>
            <person name="Aury J.M."/>
            <person name="Da Silva C."/>
            <person name="Brinkmann H."/>
            <person name="Mikhaleva J."/>
            <person name="Olsen L.C."/>
            <person name="Jubin C."/>
            <person name="Canestro C."/>
            <person name="Bouquet J.M."/>
            <person name="Danks G."/>
            <person name="Poulain J."/>
            <person name="Campsteijn C."/>
            <person name="Adamski M."/>
            <person name="Cross I."/>
            <person name="Yadetie F."/>
            <person name="Muffato M."/>
            <person name="Louis A."/>
            <person name="Butcher S."/>
            <person name="Tsagkogeorga G."/>
            <person name="Konrad A."/>
            <person name="Singh S."/>
            <person name="Jensen M.F."/>
            <person name="Cong E.H."/>
            <person name="Eikeseth-Otteraa H."/>
            <person name="Noel B."/>
            <person name="Anthouard V."/>
            <person name="Porcel B.M."/>
            <person name="Kachouri-Lafond R."/>
            <person name="Nishino A."/>
            <person name="Ugolini M."/>
            <person name="Chourrout P."/>
            <person name="Nishida H."/>
            <person name="Aasland R."/>
            <person name="Huzurbazar S."/>
            <person name="Westhof E."/>
            <person name="Delsuc F."/>
            <person name="Lehrach H."/>
            <person name="Reinhardt R."/>
            <person name="Weissenbach J."/>
            <person name="Roy S.W."/>
            <person name="Artiguenave F."/>
            <person name="Postlethwait J.H."/>
            <person name="Manak J.R."/>
            <person name="Thompson E.M."/>
            <person name="Jaillon O."/>
            <person name="Du Pasquier L."/>
            <person name="Boudinot P."/>
            <person name="Liberles D.A."/>
            <person name="Volff J.N."/>
            <person name="Philippe H."/>
            <person name="Lenhard B."/>
            <person name="Roest Crollius H."/>
            <person name="Wincker P."/>
            <person name="Chourrout D."/>
        </authorList>
    </citation>
    <scope>NUCLEOTIDE SEQUENCE [LARGE SCALE GENOMIC DNA]</scope>
</reference>
<name>E4X4P8_OIKDI</name>
<evidence type="ECO:0008006" key="3">
    <source>
        <dbReference type="Google" id="ProtNLM"/>
    </source>
</evidence>
<accession>E4X4P8</accession>
<organism evidence="1">
    <name type="scientific">Oikopleura dioica</name>
    <name type="common">Tunicate</name>
    <dbReference type="NCBI Taxonomy" id="34765"/>
    <lineage>
        <taxon>Eukaryota</taxon>
        <taxon>Metazoa</taxon>
        <taxon>Chordata</taxon>
        <taxon>Tunicata</taxon>
        <taxon>Appendicularia</taxon>
        <taxon>Copelata</taxon>
        <taxon>Oikopleuridae</taxon>
        <taxon>Oikopleura</taxon>
    </lineage>
</organism>
<dbReference type="InParanoid" id="E4X4P8"/>
<keyword evidence="2" id="KW-1185">Reference proteome</keyword>
<dbReference type="Proteomes" id="UP000001307">
    <property type="component" value="Unassembled WGS sequence"/>
</dbReference>
<dbReference type="EMBL" id="FN653025">
    <property type="protein sequence ID" value="CBY18266.1"/>
    <property type="molecule type" value="Genomic_DNA"/>
</dbReference>
<proteinExistence type="predicted"/>
<gene>
    <name evidence="1" type="ORF">GSOID_T00002120001</name>
</gene>
<dbReference type="AlphaFoldDB" id="E4X4P8"/>
<evidence type="ECO:0000313" key="2">
    <source>
        <dbReference type="Proteomes" id="UP000001307"/>
    </source>
</evidence>